<dbReference type="PANTHER" id="PTHR45808:SF6">
    <property type="entry name" value="RHO GTPASE-ACTIVATING PROTEIN 1"/>
    <property type="match status" value="1"/>
</dbReference>
<dbReference type="Gene3D" id="3.40.525.10">
    <property type="entry name" value="CRAL-TRIO lipid binding domain"/>
    <property type="match status" value="1"/>
</dbReference>
<keyword evidence="4" id="KW-1185">Reference proteome</keyword>
<dbReference type="GO" id="GO:0005096">
    <property type="term" value="F:GTPase activator activity"/>
    <property type="evidence" value="ECO:0007669"/>
    <property type="project" value="TreeGrafter"/>
</dbReference>
<dbReference type="InterPro" id="IPR036865">
    <property type="entry name" value="CRAL-TRIO_dom_sf"/>
</dbReference>
<dbReference type="GeneTree" id="ENSGT00940000160630"/>
<evidence type="ECO:0000259" key="1">
    <source>
        <dbReference type="PROSITE" id="PS50191"/>
    </source>
</evidence>
<dbReference type="GO" id="GO:0005737">
    <property type="term" value="C:cytoplasm"/>
    <property type="evidence" value="ECO:0007669"/>
    <property type="project" value="TreeGrafter"/>
</dbReference>
<dbReference type="InterPro" id="IPR001251">
    <property type="entry name" value="CRAL-TRIO_dom"/>
</dbReference>
<dbReference type="PROSITE" id="PS50191">
    <property type="entry name" value="CRAL_TRIO"/>
    <property type="match status" value="1"/>
</dbReference>
<dbReference type="AlphaFoldDB" id="A0A3Q2W8C6"/>
<dbReference type="SUPFAM" id="SSF48350">
    <property type="entry name" value="GTPase activation domain, GAP"/>
    <property type="match status" value="1"/>
</dbReference>
<dbReference type="OMA" id="FIIYINT"/>
<dbReference type="Ensembl" id="ENSHBUT00000015212.1">
    <property type="protein sequence ID" value="ENSHBUP00000021843.1"/>
    <property type="gene ID" value="ENSHBUG00000001779.1"/>
</dbReference>
<evidence type="ECO:0000313" key="4">
    <source>
        <dbReference type="Proteomes" id="UP000264840"/>
    </source>
</evidence>
<dbReference type="PROSITE" id="PS50238">
    <property type="entry name" value="RHOGAP"/>
    <property type="match status" value="1"/>
</dbReference>
<organism evidence="3 4">
    <name type="scientific">Haplochromis burtoni</name>
    <name type="common">Burton's mouthbrooder</name>
    <name type="synonym">Chromis burtoni</name>
    <dbReference type="NCBI Taxonomy" id="8153"/>
    <lineage>
        <taxon>Eukaryota</taxon>
        <taxon>Metazoa</taxon>
        <taxon>Chordata</taxon>
        <taxon>Craniata</taxon>
        <taxon>Vertebrata</taxon>
        <taxon>Euteleostomi</taxon>
        <taxon>Actinopterygii</taxon>
        <taxon>Neopterygii</taxon>
        <taxon>Teleostei</taxon>
        <taxon>Neoteleostei</taxon>
        <taxon>Acanthomorphata</taxon>
        <taxon>Ovalentaria</taxon>
        <taxon>Cichlomorphae</taxon>
        <taxon>Cichliformes</taxon>
        <taxon>Cichlidae</taxon>
        <taxon>African cichlids</taxon>
        <taxon>Pseudocrenilabrinae</taxon>
        <taxon>Haplochromini</taxon>
        <taxon>Haplochromis</taxon>
    </lineage>
</organism>
<proteinExistence type="predicted"/>
<dbReference type="CDD" id="cd00170">
    <property type="entry name" value="SEC14"/>
    <property type="match status" value="1"/>
</dbReference>
<dbReference type="GO" id="GO:2001136">
    <property type="term" value="P:negative regulation of endocytic recycling"/>
    <property type="evidence" value="ECO:0007669"/>
    <property type="project" value="TreeGrafter"/>
</dbReference>
<dbReference type="Gene3D" id="1.10.555.10">
    <property type="entry name" value="Rho GTPase activation protein"/>
    <property type="match status" value="1"/>
</dbReference>
<protein>
    <submittedName>
        <fullName evidence="3">Rho GTPase activating protein 1</fullName>
    </submittedName>
</protein>
<name>A0A3Q2W8C6_HAPBU</name>
<dbReference type="SUPFAM" id="SSF52087">
    <property type="entry name" value="CRAL/TRIO domain"/>
    <property type="match status" value="1"/>
</dbReference>
<dbReference type="SMART" id="SM00324">
    <property type="entry name" value="RhoGAP"/>
    <property type="match status" value="1"/>
</dbReference>
<dbReference type="STRING" id="8153.ENSHBUP00000021843"/>
<dbReference type="SMART" id="SM00516">
    <property type="entry name" value="SEC14"/>
    <property type="match status" value="1"/>
</dbReference>
<dbReference type="PANTHER" id="PTHR45808">
    <property type="entry name" value="RHO GTPASE-ACTIVATING PROTEIN 68F"/>
    <property type="match status" value="1"/>
</dbReference>
<dbReference type="InterPro" id="IPR000198">
    <property type="entry name" value="RhoGAP_dom"/>
</dbReference>
<dbReference type="InterPro" id="IPR008936">
    <property type="entry name" value="Rho_GTPase_activation_prot"/>
</dbReference>
<reference evidence="3" key="1">
    <citation type="submission" date="2025-08" db="UniProtKB">
        <authorList>
            <consortium name="Ensembl"/>
        </authorList>
    </citation>
    <scope>IDENTIFICATION</scope>
</reference>
<dbReference type="GO" id="GO:0007264">
    <property type="term" value="P:small GTPase-mediated signal transduction"/>
    <property type="evidence" value="ECO:0007669"/>
    <property type="project" value="TreeGrafter"/>
</dbReference>
<accession>A0A3Q2W8C6</accession>
<dbReference type="Pfam" id="PF13716">
    <property type="entry name" value="CRAL_TRIO_2"/>
    <property type="match status" value="1"/>
</dbReference>
<feature type="domain" description="CRAL-TRIO" evidence="1">
    <location>
        <begin position="61"/>
        <end position="216"/>
    </location>
</feature>
<sequence length="359" mass="40707">CAMSSELLVDVGDDSATAQLGQLKLTTIEDQQWPADESFLSKSDVSQQFDASSPHLPWDHPFYDIARHQIIEVAGDDNFGRKVIVFNACRMPPQHQLDHHKLLMYLKGTLDQYVESDYTVIYFHHGLTSENKLSFSWIRDAYREFDRKYKKNIKALYIVHPTMFIKTLLILLKPITSFKFGRKINYVSYLSELEDVVKCDQLVIPSRVREYDNKLRASLKPTTQPPMSPPHSPPLPSQVFGVPLTLQRDPDGDPVPVVMRDTVGFLSEQAVSSESQVTVMKTLVESLPEENYASLRYLITFLAQVSANSEVNKMTNSNLAVVFGPNLLWGRDNAMSLSAIGPINNFTRTLLDQQHLVFA</sequence>
<dbReference type="Pfam" id="PF00620">
    <property type="entry name" value="RhoGAP"/>
    <property type="match status" value="1"/>
</dbReference>
<reference evidence="3" key="2">
    <citation type="submission" date="2025-09" db="UniProtKB">
        <authorList>
            <consortium name="Ensembl"/>
        </authorList>
    </citation>
    <scope>IDENTIFICATION</scope>
</reference>
<evidence type="ECO:0000259" key="2">
    <source>
        <dbReference type="PROSITE" id="PS50238"/>
    </source>
</evidence>
<evidence type="ECO:0000313" key="3">
    <source>
        <dbReference type="Ensembl" id="ENSHBUP00000021843.1"/>
    </source>
</evidence>
<dbReference type="FunFam" id="3.40.525.10:FF:000007">
    <property type="entry name" value="rho GTPase-activating protein 1"/>
    <property type="match status" value="1"/>
</dbReference>
<dbReference type="Proteomes" id="UP000264840">
    <property type="component" value="Unplaced"/>
</dbReference>
<feature type="domain" description="Rho-GAP" evidence="2">
    <location>
        <begin position="170"/>
        <end position="358"/>
    </location>
</feature>